<feature type="transmembrane region" description="Helical" evidence="1">
    <location>
        <begin position="34"/>
        <end position="54"/>
    </location>
</feature>
<reference evidence="2 5" key="2">
    <citation type="submission" date="2020-08" db="EMBL/GenBank/DDBJ databases">
        <title>Sequencing the genomes of 1000 actinobacteria strains.</title>
        <authorList>
            <person name="Klenk H.-P."/>
        </authorList>
    </citation>
    <scope>NUCLEOTIDE SEQUENCE [LARGE SCALE GENOMIC DNA]</scope>
    <source>
        <strain evidence="2 5">DSM 15626</strain>
    </source>
</reference>
<feature type="transmembrane region" description="Helical" evidence="1">
    <location>
        <begin position="60"/>
        <end position="81"/>
    </location>
</feature>
<keyword evidence="1" id="KW-0812">Transmembrane</keyword>
<comment type="caution">
    <text evidence="3">The sequence shown here is derived from an EMBL/GenBank/DDBJ whole genome shotgun (WGS) entry which is preliminary data.</text>
</comment>
<organism evidence="3 4">
    <name type="scientific">Kribbella sandramycini</name>
    <dbReference type="NCBI Taxonomy" id="60450"/>
    <lineage>
        <taxon>Bacteria</taxon>
        <taxon>Bacillati</taxon>
        <taxon>Actinomycetota</taxon>
        <taxon>Actinomycetes</taxon>
        <taxon>Propionibacteriales</taxon>
        <taxon>Kribbellaceae</taxon>
        <taxon>Kribbella</taxon>
    </lineage>
</organism>
<dbReference type="EMBL" id="JACHKF010000001">
    <property type="protein sequence ID" value="MBB6570339.1"/>
    <property type="molecule type" value="Genomic_DNA"/>
</dbReference>
<dbReference type="RefSeq" id="WP_171678460.1">
    <property type="nucleotide sequence ID" value="NZ_BAAAGT010000017.1"/>
</dbReference>
<keyword evidence="4" id="KW-1185">Reference proteome</keyword>
<dbReference type="Proteomes" id="UP000534306">
    <property type="component" value="Unassembled WGS sequence"/>
</dbReference>
<evidence type="ECO:0000313" key="3">
    <source>
        <dbReference type="EMBL" id="NOL45203.1"/>
    </source>
</evidence>
<dbReference type="Proteomes" id="UP000553957">
    <property type="component" value="Unassembled WGS sequence"/>
</dbReference>
<proteinExistence type="predicted"/>
<name>A0A7Y4L6D6_9ACTN</name>
<sequence>MTISNPADQPPLRVLRLAERDHLGRYERRFRRHVGIGGALACLVILIVVLNLLVNGPDNLWGRAAVATGFLIILLWAYSWFNRTRGGLYLFADGFVDAAGRRVVSIPFAGIHSIKAEKTQFAVGSLPAGSNLAYEIAFTFTTGGQAVWRLNTTYADLPLLTTLISRRSGVPLTGYRDPYF</sequence>
<protein>
    <submittedName>
        <fullName evidence="3">Uncharacterized protein</fullName>
    </submittedName>
</protein>
<dbReference type="EMBL" id="JABJRC010000011">
    <property type="protein sequence ID" value="NOL45203.1"/>
    <property type="molecule type" value="Genomic_DNA"/>
</dbReference>
<evidence type="ECO:0000256" key="1">
    <source>
        <dbReference type="SAM" id="Phobius"/>
    </source>
</evidence>
<evidence type="ECO:0000313" key="2">
    <source>
        <dbReference type="EMBL" id="MBB6570339.1"/>
    </source>
</evidence>
<accession>A0A7Y4L6D6</accession>
<gene>
    <name evidence="2" type="ORF">HNR71_005976</name>
    <name evidence="3" type="ORF">HPO96_33640</name>
</gene>
<dbReference type="AlphaFoldDB" id="A0A7Y4L6D6"/>
<keyword evidence="1" id="KW-0472">Membrane</keyword>
<keyword evidence="1" id="KW-1133">Transmembrane helix</keyword>
<evidence type="ECO:0000313" key="4">
    <source>
        <dbReference type="Proteomes" id="UP000534306"/>
    </source>
</evidence>
<reference evidence="3 4" key="1">
    <citation type="submission" date="2020-05" db="EMBL/GenBank/DDBJ databases">
        <title>Genome sequence of Kribbella sandramycini ATCC 39419.</title>
        <authorList>
            <person name="Maclea K.S."/>
            <person name="Fair J.L."/>
        </authorList>
    </citation>
    <scope>NUCLEOTIDE SEQUENCE [LARGE SCALE GENOMIC DNA]</scope>
    <source>
        <strain evidence="3 4">ATCC 39419</strain>
    </source>
</reference>
<evidence type="ECO:0000313" key="5">
    <source>
        <dbReference type="Proteomes" id="UP000553957"/>
    </source>
</evidence>